<dbReference type="InterPro" id="IPR008203">
    <property type="entry name" value="AF2212-like"/>
</dbReference>
<gene>
    <name evidence="1" type="ORF">ICL16_09580</name>
</gene>
<protein>
    <submittedName>
        <fullName evidence="1">DUF104 domain-containing protein</fullName>
    </submittedName>
</protein>
<dbReference type="Proteomes" id="UP000629098">
    <property type="component" value="Unassembled WGS sequence"/>
</dbReference>
<dbReference type="Pfam" id="PF01954">
    <property type="entry name" value="AF2212-like"/>
    <property type="match status" value="1"/>
</dbReference>
<dbReference type="Gene3D" id="4.10.1150.10">
    <property type="entry name" value="AF2212/PG0164-like"/>
    <property type="match status" value="1"/>
</dbReference>
<keyword evidence="2" id="KW-1185">Reference proteome</keyword>
<comment type="caution">
    <text evidence="1">The sequence shown here is derived from an EMBL/GenBank/DDBJ whole genome shotgun (WGS) entry which is preliminary data.</text>
</comment>
<evidence type="ECO:0000313" key="1">
    <source>
        <dbReference type="EMBL" id="MBD2772317.1"/>
    </source>
</evidence>
<accession>A0A8J6XGW7</accession>
<reference evidence="1" key="1">
    <citation type="submission" date="2020-09" db="EMBL/GenBank/DDBJ databases">
        <title>Iningainema tapete sp. nov. (Scytonemataceae, Cyanobacteria) from greenhouses in central Florida (USA) produces two types of nodularin with biosynthetic potential for microcystin-LR and anabaenopeptins.</title>
        <authorList>
            <person name="Berthold D.E."/>
            <person name="Lefler F.W."/>
            <person name="Huang I.-S."/>
            <person name="Abdulla H."/>
            <person name="Zimba P.V."/>
            <person name="Laughinghouse H.D. IV."/>
        </authorList>
    </citation>
    <scope>NUCLEOTIDE SEQUENCE</scope>
    <source>
        <strain evidence="1">BLCCT55</strain>
    </source>
</reference>
<evidence type="ECO:0000313" key="2">
    <source>
        <dbReference type="Proteomes" id="UP000629098"/>
    </source>
</evidence>
<dbReference type="SUPFAM" id="SSF141694">
    <property type="entry name" value="AF2212/PG0164-like"/>
    <property type="match status" value="1"/>
</dbReference>
<name>A0A8J6XGW7_9CYAN</name>
<dbReference type="RefSeq" id="WP_190826729.1">
    <property type="nucleotide sequence ID" value="NZ_CAWPPI010000037.1"/>
</dbReference>
<dbReference type="AlphaFoldDB" id="A0A8J6XGW7"/>
<dbReference type="InterPro" id="IPR024069">
    <property type="entry name" value="AF2212-like_dom_sf"/>
</dbReference>
<dbReference type="CDD" id="cd09874">
    <property type="entry name" value="PIN_MT3492-like"/>
    <property type="match status" value="1"/>
</dbReference>
<dbReference type="EMBL" id="JACXAE010000037">
    <property type="protein sequence ID" value="MBD2772317.1"/>
    <property type="molecule type" value="Genomic_DNA"/>
</dbReference>
<organism evidence="1 2">
    <name type="scientific">Iningainema tapete BLCC-T55</name>
    <dbReference type="NCBI Taxonomy" id="2748662"/>
    <lineage>
        <taxon>Bacteria</taxon>
        <taxon>Bacillati</taxon>
        <taxon>Cyanobacteriota</taxon>
        <taxon>Cyanophyceae</taxon>
        <taxon>Nostocales</taxon>
        <taxon>Scytonemataceae</taxon>
        <taxon>Iningainema tapete</taxon>
    </lineage>
</organism>
<sequence length="152" mass="16617">MAHKIVIELKVNDMAKAIPAIYENGVLRPLVPVNFSDSQTVWLQVLPEQTITELLPLLEPLYQSGLLTPPTPSNAQPISDADLAAMVQLAGQLVSRHPLRAYDAVPLASALCILPQFSGANMMTFTFLTADERLLAFAQAKNLITDNPNYHP</sequence>
<proteinExistence type="predicted"/>